<dbReference type="VEuPathDB" id="VectorBase:MDOA000048"/>
<name>A0A1I8M0M2_MUSDO</name>
<protein>
    <recommendedName>
        <fullName evidence="4">Succinate dehydrogenase assembly factor 2, mitochondrial</fullName>
        <shortName evidence="4">SDH assembly factor 2</shortName>
        <shortName evidence="4">SDHAF2</shortName>
    </recommendedName>
</protein>
<keyword evidence="3 4" id="KW-0143">Chaperone</keyword>
<dbReference type="GO" id="GO:0034553">
    <property type="term" value="P:mitochondrial respiratory chain complex II assembly"/>
    <property type="evidence" value="ECO:0007669"/>
    <property type="project" value="TreeGrafter"/>
</dbReference>
<reference evidence="5" key="1">
    <citation type="submission" date="2020-05" db="UniProtKB">
        <authorList>
            <consortium name="EnsemblMetazoa"/>
        </authorList>
    </citation>
    <scope>IDENTIFICATION</scope>
    <source>
        <strain evidence="5">Aabys</strain>
    </source>
</reference>
<comment type="subcellular location">
    <subcellularLocation>
        <location evidence="1 4">Mitochondrion matrix</location>
    </subcellularLocation>
</comment>
<dbReference type="PANTHER" id="PTHR12469">
    <property type="entry name" value="PROTEIN EMI5 HOMOLOG, MITOCHONDRIAL"/>
    <property type="match status" value="1"/>
</dbReference>
<keyword evidence="6" id="KW-1185">Reference proteome</keyword>
<evidence type="ECO:0000256" key="3">
    <source>
        <dbReference type="ARBA" id="ARBA00023186"/>
    </source>
</evidence>
<comment type="function">
    <text evidence="4">Plays an essential role in the assembly of succinate dehydrogenase (SDH), an enzyme complex (also referred to as respiratory complex II) that is a component of both the tricarboxylic acid (TCA) cycle and the mitochondrial electron transport chain, and which couples the oxidation of succinate to fumarate with the reduction of ubiquinone (coenzyme Q) to ubiquinol. Required for flavinylation (covalent attachment of FAD) of the flavoprotein subunit of the SDH catalytic dimer.</text>
</comment>
<dbReference type="Gene3D" id="1.10.150.250">
    <property type="entry name" value="Flavinator of succinate dehydrogenase"/>
    <property type="match status" value="1"/>
</dbReference>
<dbReference type="InterPro" id="IPR036714">
    <property type="entry name" value="SDH_sf"/>
</dbReference>
<dbReference type="SUPFAM" id="SSF109910">
    <property type="entry name" value="YgfY-like"/>
    <property type="match status" value="1"/>
</dbReference>
<dbReference type="VEuPathDB" id="VectorBase:MDOMA2_012052"/>
<dbReference type="AlphaFoldDB" id="A0A1I8M0M2"/>
<dbReference type="RefSeq" id="XP_005184470.2">
    <property type="nucleotide sequence ID" value="XM_005184413.4"/>
</dbReference>
<dbReference type="EnsemblMetazoa" id="MDOA000048-RA">
    <property type="protein sequence ID" value="MDOA000048-PA"/>
    <property type="gene ID" value="MDOA000048"/>
</dbReference>
<organism evidence="5">
    <name type="scientific">Musca domestica</name>
    <name type="common">House fly</name>
    <dbReference type="NCBI Taxonomy" id="7370"/>
    <lineage>
        <taxon>Eukaryota</taxon>
        <taxon>Metazoa</taxon>
        <taxon>Ecdysozoa</taxon>
        <taxon>Arthropoda</taxon>
        <taxon>Hexapoda</taxon>
        <taxon>Insecta</taxon>
        <taxon>Pterygota</taxon>
        <taxon>Neoptera</taxon>
        <taxon>Endopterygota</taxon>
        <taxon>Diptera</taxon>
        <taxon>Brachycera</taxon>
        <taxon>Muscomorpha</taxon>
        <taxon>Muscoidea</taxon>
        <taxon>Muscidae</taxon>
        <taxon>Musca</taxon>
    </lineage>
</organism>
<dbReference type="HAMAP" id="MF_03057">
    <property type="entry name" value="SDHAF2"/>
    <property type="match status" value="1"/>
</dbReference>
<dbReference type="FunFam" id="1.10.150.250:FF:000002">
    <property type="entry name" value="Succinate dehydrogenase assembly factor 2, mitochondrial"/>
    <property type="match status" value="1"/>
</dbReference>
<evidence type="ECO:0000256" key="2">
    <source>
        <dbReference type="ARBA" id="ARBA00023128"/>
    </source>
</evidence>
<dbReference type="InterPro" id="IPR028882">
    <property type="entry name" value="SDHAF2"/>
</dbReference>
<dbReference type="InterPro" id="IPR005631">
    <property type="entry name" value="SDH"/>
</dbReference>
<dbReference type="STRING" id="7370.A0A1I8M0M2"/>
<dbReference type="GO" id="GO:0005759">
    <property type="term" value="C:mitochondrial matrix"/>
    <property type="evidence" value="ECO:0007669"/>
    <property type="project" value="UniProtKB-SubCell"/>
</dbReference>
<dbReference type="eggNOG" id="KOG3326">
    <property type="taxonomic scope" value="Eukaryota"/>
</dbReference>
<dbReference type="RefSeq" id="XP_058984438.1">
    <property type="nucleotide sequence ID" value="XM_059128455.1"/>
</dbReference>
<gene>
    <name evidence="5" type="primary">101888486</name>
    <name evidence="7" type="synonym">LOC131805352</name>
</gene>
<comment type="subunit">
    <text evidence="4">Interacts with the flavoprotein subunit within the SDH catalytic dimer.</text>
</comment>
<keyword evidence="2 4" id="KW-0496">Mitochondrion</keyword>
<evidence type="ECO:0000313" key="6">
    <source>
        <dbReference type="Proteomes" id="UP001652621"/>
    </source>
</evidence>
<dbReference type="Pfam" id="PF03937">
    <property type="entry name" value="Sdh5"/>
    <property type="match status" value="1"/>
</dbReference>
<sequence>MLRQLITTVGRRTLTPLLARTQRFSAGAAGGDGKDGKQDVVNHADVPIIDYEDPDYLPLPEYPFRPDEPLDVKKQRLVYQSRKRGMLENDLLLSTFVAKHLKDLNAELTEQYDRLINGVTNDWDIYYWATENKPTPPEYQNEIMNMLKEHVANAQREKRLRQPNL</sequence>
<dbReference type="GO" id="GO:0006121">
    <property type="term" value="P:mitochondrial electron transport, succinate to ubiquinone"/>
    <property type="evidence" value="ECO:0007669"/>
    <property type="project" value="UniProtKB-UniRule"/>
</dbReference>
<accession>A0A1I8M0M2</accession>
<evidence type="ECO:0000256" key="1">
    <source>
        <dbReference type="ARBA" id="ARBA00004305"/>
    </source>
</evidence>
<dbReference type="OrthoDB" id="284292at2759"/>
<dbReference type="Proteomes" id="UP001652621">
    <property type="component" value="Unplaced"/>
</dbReference>
<evidence type="ECO:0000313" key="7">
    <source>
        <dbReference type="RefSeq" id="XP_058984438.1"/>
    </source>
</evidence>
<dbReference type="GO" id="GO:0006099">
    <property type="term" value="P:tricarboxylic acid cycle"/>
    <property type="evidence" value="ECO:0007669"/>
    <property type="project" value="TreeGrafter"/>
</dbReference>
<evidence type="ECO:0000256" key="4">
    <source>
        <dbReference type="HAMAP-Rule" id="MF_03057"/>
    </source>
</evidence>
<reference evidence="7" key="2">
    <citation type="submission" date="2025-05" db="UniProtKB">
        <authorList>
            <consortium name="RefSeq"/>
        </authorList>
    </citation>
    <scope>IDENTIFICATION</scope>
    <source>
        <strain evidence="7">Aabys</strain>
        <tissue evidence="7">Whole body</tissue>
    </source>
</reference>
<proteinExistence type="inferred from homology"/>
<dbReference type="KEGG" id="mde:101888486"/>
<comment type="similarity">
    <text evidence="4">Belongs to the SDHAF2 family.</text>
</comment>
<dbReference type="PANTHER" id="PTHR12469:SF2">
    <property type="entry name" value="SUCCINATE DEHYDROGENASE ASSEMBLY FACTOR 2, MITOCHONDRIAL"/>
    <property type="match status" value="1"/>
</dbReference>
<evidence type="ECO:0000313" key="5">
    <source>
        <dbReference type="EnsemblMetazoa" id="MDOA000048-PA"/>
    </source>
</evidence>